<reference evidence="1 2" key="1">
    <citation type="journal article" date="2019" name="Commun. Biol.">
        <title>The bagworm genome reveals a unique fibroin gene that provides high tensile strength.</title>
        <authorList>
            <person name="Kono N."/>
            <person name="Nakamura H."/>
            <person name="Ohtoshi R."/>
            <person name="Tomita M."/>
            <person name="Numata K."/>
            <person name="Arakawa K."/>
        </authorList>
    </citation>
    <scope>NUCLEOTIDE SEQUENCE [LARGE SCALE GENOMIC DNA]</scope>
</reference>
<accession>A0A4C1ZFW7</accession>
<evidence type="ECO:0000313" key="1">
    <source>
        <dbReference type="EMBL" id="GBP86690.1"/>
    </source>
</evidence>
<organism evidence="1 2">
    <name type="scientific">Eumeta variegata</name>
    <name type="common">Bagworm moth</name>
    <name type="synonym">Eumeta japonica</name>
    <dbReference type="NCBI Taxonomy" id="151549"/>
    <lineage>
        <taxon>Eukaryota</taxon>
        <taxon>Metazoa</taxon>
        <taxon>Ecdysozoa</taxon>
        <taxon>Arthropoda</taxon>
        <taxon>Hexapoda</taxon>
        <taxon>Insecta</taxon>
        <taxon>Pterygota</taxon>
        <taxon>Neoptera</taxon>
        <taxon>Endopterygota</taxon>
        <taxon>Lepidoptera</taxon>
        <taxon>Glossata</taxon>
        <taxon>Ditrysia</taxon>
        <taxon>Tineoidea</taxon>
        <taxon>Psychidae</taxon>
        <taxon>Oiketicinae</taxon>
        <taxon>Eumeta</taxon>
    </lineage>
</organism>
<sequence length="85" mass="9757">MLFLSIAEKPCFSTKGCTCHEEQETKRHHLENGSVLPGDHKRKRFNHALAQGDRPTTKPTSHESRVTTVTLHYQEIIIVLTRLHL</sequence>
<name>A0A4C1ZFW7_EUMVA</name>
<comment type="caution">
    <text evidence="1">The sequence shown here is derived from an EMBL/GenBank/DDBJ whole genome shotgun (WGS) entry which is preliminary data.</text>
</comment>
<evidence type="ECO:0000313" key="2">
    <source>
        <dbReference type="Proteomes" id="UP000299102"/>
    </source>
</evidence>
<protein>
    <submittedName>
        <fullName evidence="1">Uncharacterized protein</fullName>
    </submittedName>
</protein>
<keyword evidence="2" id="KW-1185">Reference proteome</keyword>
<proteinExistence type="predicted"/>
<dbReference type="AlphaFoldDB" id="A0A4C1ZFW7"/>
<gene>
    <name evidence="1" type="ORF">EVAR_80483_1</name>
</gene>
<dbReference type="Proteomes" id="UP000299102">
    <property type="component" value="Unassembled WGS sequence"/>
</dbReference>
<dbReference type="EMBL" id="BGZK01001810">
    <property type="protein sequence ID" value="GBP86690.1"/>
    <property type="molecule type" value="Genomic_DNA"/>
</dbReference>